<dbReference type="PANTHER" id="PTHR43400:SF7">
    <property type="entry name" value="FAD-DEPENDENT OXIDOREDUCTASE 2 FAD BINDING DOMAIN-CONTAINING PROTEIN"/>
    <property type="match status" value="1"/>
</dbReference>
<evidence type="ECO:0000259" key="6">
    <source>
        <dbReference type="Pfam" id="PF00890"/>
    </source>
</evidence>
<organism evidence="7 8">
    <name type="scientific">Mesosutterella multiformis</name>
    <dbReference type="NCBI Taxonomy" id="2259133"/>
    <lineage>
        <taxon>Bacteria</taxon>
        <taxon>Pseudomonadati</taxon>
        <taxon>Pseudomonadota</taxon>
        <taxon>Betaproteobacteria</taxon>
        <taxon>Burkholderiales</taxon>
        <taxon>Sutterellaceae</taxon>
        <taxon>Mesosutterella</taxon>
    </lineage>
</organism>
<sequence>MEFSRRHFLGAGSALAAAGLMSAAGQASAQTAKVPAKWDETVDFLIVGTGFAGLAAALEAHQIGIKNVLVIDKMPTPGGNSIINGGAVAAAGTDMQKKAGISDNPDLLYSDILRAGGGLAHPELARHIADESVENFYWLRDKIGVQFEAVTYHGGHSVKRSHSVTAHMGSGFINPMLAKCKEYNIPIQLRTYLEDIIEDDKGVVLGAKVRTGYRFPRANSGKVKYIRARNGVLLAAGGFAQNVTMRMSHDPRLTAAFGSTNQPGATGEALQDAQFLGANTVHMDWIQLGPWTSPDEQGFGKTPLLTEPLVGYGPMVDPANAKRFVQETGNRKVRADAIVAIGHPVVMYACAKNVFGQAVGKNMSKEMFDSLLKSGVVHEFKTLKDLAAFYKIPYDALVAENDKFNGYMKAMNDPQFHTKFFKDGVPNTEANGPFYAWRLWPRVHHCMGGLEINNKAQVLDARHNVIPGLFAAGEVTGGVHGMVRLGTVAVADCMIFGRTAARSAKAYKQPM</sequence>
<gene>
    <name evidence="7" type="ORF">MESMUL_10890</name>
</gene>
<accession>A0A388SBZ5</accession>
<dbReference type="SUPFAM" id="SSF51905">
    <property type="entry name" value="FAD/NAD(P)-binding domain"/>
    <property type="match status" value="1"/>
</dbReference>
<dbReference type="PRINTS" id="PR00368">
    <property type="entry name" value="FADPNR"/>
</dbReference>
<keyword evidence="5" id="KW-0732">Signal</keyword>
<keyword evidence="3 5" id="KW-0274">FAD</keyword>
<evidence type="ECO:0000256" key="4">
    <source>
        <dbReference type="ARBA" id="ARBA00023002"/>
    </source>
</evidence>
<dbReference type="PROSITE" id="PS51318">
    <property type="entry name" value="TAT"/>
    <property type="match status" value="1"/>
</dbReference>
<comment type="caution">
    <text evidence="7">The sequence shown here is derived from an EMBL/GenBank/DDBJ whole genome shotgun (WGS) entry which is preliminary data.</text>
</comment>
<dbReference type="InterPro" id="IPR010960">
    <property type="entry name" value="Flavocytochrome_c"/>
</dbReference>
<dbReference type="InterPro" id="IPR036188">
    <property type="entry name" value="FAD/NAD-bd_sf"/>
</dbReference>
<dbReference type="Proteomes" id="UP000266091">
    <property type="component" value="Unassembled WGS sequence"/>
</dbReference>
<protein>
    <submittedName>
        <fullName evidence="7">Flavocytochrome c</fullName>
    </submittedName>
</protein>
<feature type="domain" description="FAD-dependent oxidoreductase 2 FAD-binding" evidence="6">
    <location>
        <begin position="43"/>
        <end position="488"/>
    </location>
</feature>
<dbReference type="NCBIfam" id="TIGR01813">
    <property type="entry name" value="flavo_cyto_c"/>
    <property type="match status" value="1"/>
</dbReference>
<proteinExistence type="inferred from homology"/>
<keyword evidence="8" id="KW-1185">Reference proteome</keyword>
<dbReference type="AlphaFoldDB" id="A0A388SBZ5"/>
<evidence type="ECO:0000256" key="2">
    <source>
        <dbReference type="ARBA" id="ARBA00022630"/>
    </source>
</evidence>
<feature type="chain" id="PRO_5022272587" evidence="5">
    <location>
        <begin position="30"/>
        <end position="511"/>
    </location>
</feature>
<name>A0A388SBZ5_9BURK</name>
<evidence type="ECO:0000256" key="5">
    <source>
        <dbReference type="RuleBase" id="RU366062"/>
    </source>
</evidence>
<keyword evidence="2 5" id="KW-0285">Flavoprotein</keyword>
<comment type="similarity">
    <text evidence="5">Belongs to the FAD-dependent oxidoreductase 2 family. FRD/SDH subfamily.</text>
</comment>
<dbReference type="GO" id="GO:0016491">
    <property type="term" value="F:oxidoreductase activity"/>
    <property type="evidence" value="ECO:0007669"/>
    <property type="project" value="UniProtKB-KW"/>
</dbReference>
<dbReference type="EMBL" id="BGZJ01000001">
    <property type="protein sequence ID" value="GBO93735.1"/>
    <property type="molecule type" value="Genomic_DNA"/>
</dbReference>
<evidence type="ECO:0000256" key="1">
    <source>
        <dbReference type="ARBA" id="ARBA00001974"/>
    </source>
</evidence>
<dbReference type="GO" id="GO:0010181">
    <property type="term" value="F:FMN binding"/>
    <property type="evidence" value="ECO:0007669"/>
    <property type="project" value="InterPro"/>
</dbReference>
<dbReference type="OrthoDB" id="9813348at2"/>
<evidence type="ECO:0000256" key="3">
    <source>
        <dbReference type="ARBA" id="ARBA00022827"/>
    </source>
</evidence>
<evidence type="ECO:0000313" key="7">
    <source>
        <dbReference type="EMBL" id="GBO93735.1"/>
    </source>
</evidence>
<dbReference type="InterPro" id="IPR027477">
    <property type="entry name" value="Succ_DH/fumarate_Rdtase_cat_sf"/>
</dbReference>
<dbReference type="InterPro" id="IPR003953">
    <property type="entry name" value="FAD-dep_OxRdtase_2_FAD-bd"/>
</dbReference>
<feature type="signal peptide" evidence="5">
    <location>
        <begin position="1"/>
        <end position="29"/>
    </location>
</feature>
<reference evidence="7 8" key="1">
    <citation type="journal article" date="2018" name="Int. J. Syst. Evol. Microbiol.">
        <title>Mesosutterella multiformis gen. nov., sp. nov., a member of the family Sutterellaceae and Sutterella megalosphaeroides sp. nov., isolated from human faeces.</title>
        <authorList>
            <person name="Sakamoto M."/>
            <person name="Ikeyama N."/>
            <person name="Kunihiro T."/>
            <person name="Iino T."/>
            <person name="Yuki M."/>
            <person name="Ohkuma M."/>
        </authorList>
    </citation>
    <scope>NUCLEOTIDE SEQUENCE [LARGE SCALE GENOMIC DNA]</scope>
    <source>
        <strain evidence="7 8">4NBBH2</strain>
    </source>
</reference>
<dbReference type="InterPro" id="IPR050315">
    <property type="entry name" value="FAD-oxidoreductase_2"/>
</dbReference>
<accession>A0A401LH35</accession>
<evidence type="ECO:0000313" key="8">
    <source>
        <dbReference type="Proteomes" id="UP000266091"/>
    </source>
</evidence>
<dbReference type="InterPro" id="IPR006311">
    <property type="entry name" value="TAT_signal"/>
</dbReference>
<dbReference type="Gene3D" id="3.90.700.10">
    <property type="entry name" value="Succinate dehydrogenase/fumarate reductase flavoprotein, catalytic domain"/>
    <property type="match status" value="1"/>
</dbReference>
<comment type="cofactor">
    <cofactor evidence="1">
        <name>FAD</name>
        <dbReference type="ChEBI" id="CHEBI:57692"/>
    </cofactor>
</comment>
<dbReference type="Gene3D" id="3.50.50.60">
    <property type="entry name" value="FAD/NAD(P)-binding domain"/>
    <property type="match status" value="1"/>
</dbReference>
<dbReference type="RefSeq" id="WP_116270051.1">
    <property type="nucleotide sequence ID" value="NZ_BGZJ01000001.1"/>
</dbReference>
<dbReference type="Pfam" id="PF00890">
    <property type="entry name" value="FAD_binding_2"/>
    <property type="match status" value="1"/>
</dbReference>
<keyword evidence="4 5" id="KW-0560">Oxidoreductase</keyword>
<dbReference type="PANTHER" id="PTHR43400">
    <property type="entry name" value="FUMARATE REDUCTASE"/>
    <property type="match status" value="1"/>
</dbReference>
<dbReference type="SUPFAM" id="SSF56425">
    <property type="entry name" value="Succinate dehydrogenase/fumarate reductase flavoprotein, catalytic domain"/>
    <property type="match status" value="1"/>
</dbReference>